<evidence type="ECO:0000313" key="18">
    <source>
        <dbReference type="EMBL" id="TKD07584.1"/>
    </source>
</evidence>
<dbReference type="AlphaFoldDB" id="A0A4U1JBY9"/>
<comment type="similarity">
    <text evidence="2">Belongs to the Nudix hydrolase family.</text>
</comment>
<dbReference type="SUPFAM" id="SSF55811">
    <property type="entry name" value="Nudix"/>
    <property type="match status" value="1"/>
</dbReference>
<dbReference type="GO" id="GO:0046872">
    <property type="term" value="F:metal ion binding"/>
    <property type="evidence" value="ECO:0007669"/>
    <property type="project" value="UniProtKB-KW"/>
</dbReference>
<evidence type="ECO:0000256" key="3">
    <source>
        <dbReference type="ARBA" id="ARBA00022457"/>
    </source>
</evidence>
<dbReference type="PANTHER" id="PTHR47707:SF1">
    <property type="entry name" value="NUDIX HYDROLASE FAMILY PROTEIN"/>
    <property type="match status" value="1"/>
</dbReference>
<accession>A0A4U1JBY9</accession>
<keyword evidence="4" id="KW-0235">DNA replication</keyword>
<dbReference type="Proteomes" id="UP000309215">
    <property type="component" value="Unassembled WGS sequence"/>
</dbReference>
<dbReference type="OrthoDB" id="9810648at2"/>
<evidence type="ECO:0000256" key="13">
    <source>
        <dbReference type="ARBA" id="ARBA00040794"/>
    </source>
</evidence>
<dbReference type="GO" id="GO:0006281">
    <property type="term" value="P:DNA repair"/>
    <property type="evidence" value="ECO:0007669"/>
    <property type="project" value="UniProtKB-KW"/>
</dbReference>
<dbReference type="PANTHER" id="PTHR47707">
    <property type="entry name" value="8-OXO-DGTP DIPHOSPHATASE"/>
    <property type="match status" value="1"/>
</dbReference>
<keyword evidence="19" id="KW-1185">Reference proteome</keyword>
<dbReference type="Gene3D" id="3.90.79.10">
    <property type="entry name" value="Nucleoside Triphosphate Pyrophosphohydrolase"/>
    <property type="match status" value="1"/>
</dbReference>
<dbReference type="EMBL" id="SSMQ01000016">
    <property type="protein sequence ID" value="TKD07584.1"/>
    <property type="molecule type" value="Genomic_DNA"/>
</dbReference>
<dbReference type="InterPro" id="IPR015797">
    <property type="entry name" value="NUDIX_hydrolase-like_dom_sf"/>
</dbReference>
<dbReference type="PROSITE" id="PS51462">
    <property type="entry name" value="NUDIX"/>
    <property type="match status" value="1"/>
</dbReference>
<evidence type="ECO:0000256" key="6">
    <source>
        <dbReference type="ARBA" id="ARBA00022763"/>
    </source>
</evidence>
<keyword evidence="6" id="KW-0227">DNA damage</keyword>
<evidence type="ECO:0000256" key="2">
    <source>
        <dbReference type="ARBA" id="ARBA00005582"/>
    </source>
</evidence>
<gene>
    <name evidence="18" type="ORF">E8A74_17625</name>
</gene>
<dbReference type="InterPro" id="IPR029119">
    <property type="entry name" value="MutY_C"/>
</dbReference>
<comment type="caution">
    <text evidence="18">The sequence shown here is derived from an EMBL/GenBank/DDBJ whole genome shotgun (WGS) entry which is preliminary data.</text>
</comment>
<evidence type="ECO:0000256" key="7">
    <source>
        <dbReference type="ARBA" id="ARBA00022801"/>
    </source>
</evidence>
<dbReference type="InterPro" id="IPR047127">
    <property type="entry name" value="MutT-like"/>
</dbReference>
<dbReference type="GO" id="GO:0044715">
    <property type="term" value="F:8-oxo-dGDP phosphatase activity"/>
    <property type="evidence" value="ECO:0007669"/>
    <property type="project" value="TreeGrafter"/>
</dbReference>
<keyword evidence="5" id="KW-0479">Metal-binding</keyword>
<evidence type="ECO:0000256" key="11">
    <source>
        <dbReference type="ARBA" id="ARBA00036904"/>
    </source>
</evidence>
<evidence type="ECO:0000256" key="8">
    <source>
        <dbReference type="ARBA" id="ARBA00022842"/>
    </source>
</evidence>
<proteinExistence type="inferred from homology"/>
<name>A0A4U1JBY9_9BACT</name>
<protein>
    <recommendedName>
        <fullName evidence="13">8-oxo-dGTP diphosphatase</fullName>
        <ecNumber evidence="12">3.6.1.55</ecNumber>
    </recommendedName>
    <alternativeName>
        <fullName evidence="16">7,8-dihydro-8-oxoguanine-triphosphatase</fullName>
    </alternativeName>
    <alternativeName>
        <fullName evidence="15">Mutator protein MutT</fullName>
    </alternativeName>
    <alternativeName>
        <fullName evidence="14">dGTP pyrophosphohydrolase</fullName>
    </alternativeName>
</protein>
<dbReference type="GO" id="GO:0006260">
    <property type="term" value="P:DNA replication"/>
    <property type="evidence" value="ECO:0007669"/>
    <property type="project" value="UniProtKB-KW"/>
</dbReference>
<keyword evidence="3" id="KW-0515">Mutator protein</keyword>
<keyword evidence="9" id="KW-0234">DNA repair</keyword>
<dbReference type="RefSeq" id="WP_136930180.1">
    <property type="nucleotide sequence ID" value="NZ_SSMQ01000016.1"/>
</dbReference>
<organism evidence="18 19">
    <name type="scientific">Polyangium fumosum</name>
    <dbReference type="NCBI Taxonomy" id="889272"/>
    <lineage>
        <taxon>Bacteria</taxon>
        <taxon>Pseudomonadati</taxon>
        <taxon>Myxococcota</taxon>
        <taxon>Polyangia</taxon>
        <taxon>Polyangiales</taxon>
        <taxon>Polyangiaceae</taxon>
        <taxon>Polyangium</taxon>
    </lineage>
</organism>
<dbReference type="CDD" id="cd03425">
    <property type="entry name" value="NUDIX_MutT_NudA_like"/>
    <property type="match status" value="1"/>
</dbReference>
<reference evidence="18 19" key="1">
    <citation type="submission" date="2019-04" db="EMBL/GenBank/DDBJ databases">
        <authorList>
            <person name="Li Y."/>
            <person name="Wang J."/>
        </authorList>
    </citation>
    <scope>NUCLEOTIDE SEQUENCE [LARGE SCALE GENOMIC DNA]</scope>
    <source>
        <strain evidence="18 19">DSM 14668</strain>
    </source>
</reference>
<evidence type="ECO:0000256" key="16">
    <source>
        <dbReference type="ARBA" id="ARBA00042798"/>
    </source>
</evidence>
<evidence type="ECO:0000256" key="12">
    <source>
        <dbReference type="ARBA" id="ARBA00038905"/>
    </source>
</evidence>
<evidence type="ECO:0000256" key="15">
    <source>
        <dbReference type="ARBA" id="ARBA00041979"/>
    </source>
</evidence>
<dbReference type="GO" id="GO:0035539">
    <property type="term" value="F:8-oxo-7,8-dihydrodeoxyguanosine triphosphate pyrophosphatase activity"/>
    <property type="evidence" value="ECO:0007669"/>
    <property type="project" value="UniProtKB-EC"/>
</dbReference>
<keyword evidence="8" id="KW-0460">Magnesium</keyword>
<feature type="domain" description="Nudix hydrolase" evidence="17">
    <location>
        <begin position="4"/>
        <end position="132"/>
    </location>
</feature>
<comment type="cofactor">
    <cofactor evidence="1">
        <name>Mg(2+)</name>
        <dbReference type="ChEBI" id="CHEBI:18420"/>
    </cofactor>
</comment>
<comment type="catalytic activity">
    <reaction evidence="10">
        <text>8-oxo-dGTP + H2O = 8-oxo-dGMP + diphosphate + H(+)</text>
        <dbReference type="Rhea" id="RHEA:31575"/>
        <dbReference type="ChEBI" id="CHEBI:15377"/>
        <dbReference type="ChEBI" id="CHEBI:15378"/>
        <dbReference type="ChEBI" id="CHEBI:33019"/>
        <dbReference type="ChEBI" id="CHEBI:63224"/>
        <dbReference type="ChEBI" id="CHEBI:77896"/>
        <dbReference type="EC" id="3.6.1.55"/>
    </reaction>
</comment>
<evidence type="ECO:0000313" key="19">
    <source>
        <dbReference type="Proteomes" id="UP000309215"/>
    </source>
</evidence>
<dbReference type="EC" id="3.6.1.55" evidence="12"/>
<dbReference type="Pfam" id="PF14815">
    <property type="entry name" value="NUDIX_4"/>
    <property type="match status" value="1"/>
</dbReference>
<evidence type="ECO:0000259" key="17">
    <source>
        <dbReference type="PROSITE" id="PS51462"/>
    </source>
</evidence>
<dbReference type="GO" id="GO:0008413">
    <property type="term" value="F:8-oxo-7,8-dihydroguanosine triphosphate pyrophosphatase activity"/>
    <property type="evidence" value="ECO:0007669"/>
    <property type="project" value="TreeGrafter"/>
</dbReference>
<keyword evidence="7 18" id="KW-0378">Hydrolase</keyword>
<dbReference type="GO" id="GO:0044716">
    <property type="term" value="F:8-oxo-GDP phosphatase activity"/>
    <property type="evidence" value="ECO:0007669"/>
    <property type="project" value="TreeGrafter"/>
</dbReference>
<evidence type="ECO:0000256" key="14">
    <source>
        <dbReference type="ARBA" id="ARBA00041592"/>
    </source>
</evidence>
<evidence type="ECO:0000256" key="9">
    <source>
        <dbReference type="ARBA" id="ARBA00023204"/>
    </source>
</evidence>
<sequence length="132" mass="14875">MEPPRTIRVVAAVIESEGRYLITQRRPTALLPLLWEFPGGRVEDAETDATALKREVFHRLGVEVEPGQLISFVSHPYERYVVDLYLYECRITSGEPAPLAVNAFKWVTSAEFDQHPFTPADEASMNKLLGMG</sequence>
<dbReference type="InterPro" id="IPR000086">
    <property type="entry name" value="NUDIX_hydrolase_dom"/>
</dbReference>
<evidence type="ECO:0000256" key="10">
    <source>
        <dbReference type="ARBA" id="ARBA00035861"/>
    </source>
</evidence>
<comment type="catalytic activity">
    <reaction evidence="11">
        <text>8-oxo-GTP + H2O = 8-oxo-GMP + diphosphate + H(+)</text>
        <dbReference type="Rhea" id="RHEA:67616"/>
        <dbReference type="ChEBI" id="CHEBI:15377"/>
        <dbReference type="ChEBI" id="CHEBI:15378"/>
        <dbReference type="ChEBI" id="CHEBI:33019"/>
        <dbReference type="ChEBI" id="CHEBI:143553"/>
        <dbReference type="ChEBI" id="CHEBI:145694"/>
    </reaction>
</comment>
<evidence type="ECO:0000256" key="4">
    <source>
        <dbReference type="ARBA" id="ARBA00022705"/>
    </source>
</evidence>
<evidence type="ECO:0000256" key="1">
    <source>
        <dbReference type="ARBA" id="ARBA00001946"/>
    </source>
</evidence>
<evidence type="ECO:0000256" key="5">
    <source>
        <dbReference type="ARBA" id="ARBA00022723"/>
    </source>
</evidence>